<keyword evidence="1" id="KW-0472">Membrane</keyword>
<keyword evidence="1" id="KW-0812">Transmembrane</keyword>
<protein>
    <submittedName>
        <fullName evidence="2">Uncharacterized protein</fullName>
    </submittedName>
</protein>
<evidence type="ECO:0000256" key="1">
    <source>
        <dbReference type="SAM" id="Phobius"/>
    </source>
</evidence>
<organism evidence="2">
    <name type="scientific">Cacopsylla melanoneura</name>
    <dbReference type="NCBI Taxonomy" id="428564"/>
    <lineage>
        <taxon>Eukaryota</taxon>
        <taxon>Metazoa</taxon>
        <taxon>Ecdysozoa</taxon>
        <taxon>Arthropoda</taxon>
        <taxon>Hexapoda</taxon>
        <taxon>Insecta</taxon>
        <taxon>Pterygota</taxon>
        <taxon>Neoptera</taxon>
        <taxon>Paraneoptera</taxon>
        <taxon>Hemiptera</taxon>
        <taxon>Sternorrhyncha</taxon>
        <taxon>Psylloidea</taxon>
        <taxon>Psyllidae</taxon>
        <taxon>Psyllinae</taxon>
        <taxon>Cacopsylla</taxon>
    </lineage>
</organism>
<name>A0A8D9AX85_9HEMI</name>
<proteinExistence type="predicted"/>
<sequence>MTSMLVNLHFLGQGIFKVMYHVLILKYLCGVVSVGIYRSFSVILGIPLRGAYLQFYFTRYFEFSIFDMCLYYNLFCNSSIESSITSSGGFFVEFVAVSLLFMIIIIIINIIIIIIIIIMLGQIFYFYHTSRFLWHSHTNKFL</sequence>
<reference evidence="2" key="1">
    <citation type="submission" date="2021-05" db="EMBL/GenBank/DDBJ databases">
        <authorList>
            <person name="Alioto T."/>
            <person name="Alioto T."/>
            <person name="Gomez Garrido J."/>
        </authorList>
    </citation>
    <scope>NUCLEOTIDE SEQUENCE</scope>
</reference>
<evidence type="ECO:0000313" key="2">
    <source>
        <dbReference type="EMBL" id="CAG6774514.1"/>
    </source>
</evidence>
<feature type="transmembrane region" description="Helical" evidence="1">
    <location>
        <begin position="94"/>
        <end position="127"/>
    </location>
</feature>
<dbReference type="EMBL" id="HBUF01595071">
    <property type="protein sequence ID" value="CAG6774514.1"/>
    <property type="molecule type" value="Transcribed_RNA"/>
</dbReference>
<keyword evidence="1" id="KW-1133">Transmembrane helix</keyword>
<dbReference type="AlphaFoldDB" id="A0A8D9AX85"/>
<accession>A0A8D9AX85</accession>
<feature type="transmembrane region" description="Helical" evidence="1">
    <location>
        <begin position="20"/>
        <end position="40"/>
    </location>
</feature>